<reference evidence="2" key="1">
    <citation type="submission" date="2017-09" db="EMBL/GenBank/DDBJ databases">
        <title>Depth-based differentiation of microbial function through sediment-hosted aquifers and enrichment of novel symbionts in the deep terrestrial subsurface.</title>
        <authorList>
            <person name="Probst A.J."/>
            <person name="Ladd B."/>
            <person name="Jarett J.K."/>
            <person name="Geller-Mcgrath D.E."/>
            <person name="Sieber C.M.K."/>
            <person name="Emerson J.B."/>
            <person name="Anantharaman K."/>
            <person name="Thomas B.C."/>
            <person name="Malmstrom R."/>
            <person name="Stieglmeier M."/>
            <person name="Klingl A."/>
            <person name="Woyke T."/>
            <person name="Ryan C.M."/>
            <person name="Banfield J.F."/>
        </authorList>
    </citation>
    <scope>NUCLEOTIDE SEQUENCE [LARGE SCALE GENOMIC DNA]</scope>
</reference>
<evidence type="ECO:0000313" key="1">
    <source>
        <dbReference type="EMBL" id="PIS43188.1"/>
    </source>
</evidence>
<evidence type="ECO:0000313" key="2">
    <source>
        <dbReference type="Proteomes" id="UP000228687"/>
    </source>
</evidence>
<dbReference type="Proteomes" id="UP000228687">
    <property type="component" value="Unassembled WGS sequence"/>
</dbReference>
<dbReference type="EMBL" id="PEXT01000056">
    <property type="protein sequence ID" value="PIS43188.1"/>
    <property type="molecule type" value="Genomic_DNA"/>
</dbReference>
<dbReference type="AlphaFoldDB" id="A0A2H0YXG5"/>
<accession>A0A2H0YXG5</accession>
<sequence length="244" mass="26555">MLTKSAVIRFQEKYTIDVLAPVGLVQGNGYVGLYTRMKLNALSVLAVNAQNMNSSISSASTTVSQNSNLENLDKFFAALDIVAAKQRISSSTIVVLKEQAMKRIATTTDMRATFLKLVQNNSHQAIEYNSFVNRVLATMERAFGSVFMPGRAHATVGVPFGGAILYAFLCDGGVWNITLSPLPPLYPVLLAYESGSQAFLSYNIPITHWLLGEYEPVPMAYCWVGIVPYPSEGLITPMVGSSTL</sequence>
<organism evidence="1 2">
    <name type="scientific">Candidatus Kaiserbacteria bacterium CG08_land_8_20_14_0_20_50_21</name>
    <dbReference type="NCBI Taxonomy" id="1974604"/>
    <lineage>
        <taxon>Bacteria</taxon>
        <taxon>Candidatus Kaiseribacteriota</taxon>
    </lineage>
</organism>
<protein>
    <submittedName>
        <fullName evidence="1">Uncharacterized protein</fullName>
    </submittedName>
</protein>
<name>A0A2H0YXG5_9BACT</name>
<gene>
    <name evidence="1" type="ORF">COT23_02670</name>
</gene>
<proteinExistence type="predicted"/>
<comment type="caution">
    <text evidence="1">The sequence shown here is derived from an EMBL/GenBank/DDBJ whole genome shotgun (WGS) entry which is preliminary data.</text>
</comment>